<reference evidence="2 3" key="1">
    <citation type="submission" date="2019-09" db="EMBL/GenBank/DDBJ databases">
        <title>Genome sequencing of Ng87 strain.</title>
        <authorList>
            <person name="Karasev E.S."/>
            <person name="Andronov E."/>
        </authorList>
    </citation>
    <scope>NUCLEOTIDE SEQUENCE [LARGE SCALE GENOMIC DNA]</scope>
    <source>
        <strain evidence="2 3">Ng87</strain>
    </source>
</reference>
<proteinExistence type="predicted"/>
<dbReference type="Proteomes" id="UP000386575">
    <property type="component" value="Unassembled WGS sequence"/>
</dbReference>
<gene>
    <name evidence="2" type="ORF">F4V91_32550</name>
</gene>
<evidence type="ECO:0000313" key="3">
    <source>
        <dbReference type="Proteomes" id="UP000386575"/>
    </source>
</evidence>
<dbReference type="AlphaFoldDB" id="A0A6A1TGA1"/>
<feature type="signal peptide" evidence="1">
    <location>
        <begin position="1"/>
        <end position="22"/>
    </location>
</feature>
<evidence type="ECO:0000313" key="2">
    <source>
        <dbReference type="EMBL" id="KAB1082380.1"/>
    </source>
</evidence>
<keyword evidence="1" id="KW-0732">Signal</keyword>
<dbReference type="EMBL" id="VZUL01000005">
    <property type="protein sequence ID" value="KAB1082380.1"/>
    <property type="molecule type" value="Genomic_DNA"/>
</dbReference>
<sequence length="457" mass="49533">MRLRAIIGLVALLVTPASLSMAKDATGCVAGSRCITVTKDGNPNPSGTFVAQCRGKFPDFVVPQERLTGWSGQMFELAQNYPPSDPGTDAPWRTIDFRTPQGADAYILALRDYAFDGMIEADFKPEASSGRRWYHMPMMNFGPVSREFVHGLTEERAVTGPELGLKPGTRIRNFAVGFYNAAAATTIGKVWASDDPNLINTSFPAGSMSFKILFSAVKPSDFADGVDRLAGAPTWQIYENGQTIDLRLMQMDVAAAAPDTQTGWVFGTLAYDASVPDPSPWRRMRPVGLSWGNDEGVKPSEVSAGLKTLHETVVSSLAPAYAAQHLGWAGRMNGPVDNPISGCISCHGTAQSPRAPIFPVAGCTSEDQKLHWFRNLPGTVAFGLVDQTTCQAVQSTDPIVALDYSLQMAVAVQNVIQFHDVNPCSGQNITQPRIFRVWKGDFPVGGEIPPENERIHR</sequence>
<name>A0A6A1TGA1_NEOGA</name>
<comment type="caution">
    <text evidence="2">The sequence shown here is derived from an EMBL/GenBank/DDBJ whole genome shotgun (WGS) entry which is preliminary data.</text>
</comment>
<organism evidence="2 3">
    <name type="scientific">Neorhizobium galegae</name>
    <name type="common">Rhizobium galegae</name>
    <dbReference type="NCBI Taxonomy" id="399"/>
    <lineage>
        <taxon>Bacteria</taxon>
        <taxon>Pseudomonadati</taxon>
        <taxon>Pseudomonadota</taxon>
        <taxon>Alphaproteobacteria</taxon>
        <taxon>Hyphomicrobiales</taxon>
        <taxon>Rhizobiaceae</taxon>
        <taxon>Rhizobium/Agrobacterium group</taxon>
        <taxon>Neorhizobium</taxon>
    </lineage>
</organism>
<evidence type="ECO:0000256" key="1">
    <source>
        <dbReference type="SAM" id="SignalP"/>
    </source>
</evidence>
<evidence type="ECO:0008006" key="4">
    <source>
        <dbReference type="Google" id="ProtNLM"/>
    </source>
</evidence>
<feature type="chain" id="PRO_5025645804" description="Cytochrome c domain-containing protein" evidence="1">
    <location>
        <begin position="23"/>
        <end position="457"/>
    </location>
</feature>
<accession>A0A6A1TGA1</accession>
<protein>
    <recommendedName>
        <fullName evidence="4">Cytochrome c domain-containing protein</fullName>
    </recommendedName>
</protein>